<dbReference type="PROSITE" id="PS50928">
    <property type="entry name" value="ABC_TM1"/>
    <property type="match status" value="1"/>
</dbReference>
<dbReference type="InterPro" id="IPR051613">
    <property type="entry name" value="ABC_transp_permease_HisMQ"/>
</dbReference>
<dbReference type="Proteomes" id="UP000198939">
    <property type="component" value="Unassembled WGS sequence"/>
</dbReference>
<feature type="transmembrane region" description="Helical" evidence="9">
    <location>
        <begin position="85"/>
        <end position="104"/>
    </location>
</feature>
<reference evidence="11" key="2">
    <citation type="submission" date="2016-10" db="EMBL/GenBank/DDBJ databases">
        <authorList>
            <person name="de Groot N.N."/>
        </authorList>
    </citation>
    <scope>NUCLEOTIDE SEQUENCE [LARGE SCALE GENOMIC DNA]</scope>
    <source>
        <strain evidence="11">CCBAU85039</strain>
    </source>
</reference>
<dbReference type="InterPro" id="IPR010065">
    <property type="entry name" value="AA_ABC_transptr_permease_3TM"/>
</dbReference>
<gene>
    <name evidence="11" type="primary">hisQ_1</name>
    <name evidence="11" type="ORF">RTCCBAU85039_1518</name>
    <name evidence="12" type="ORF">SAMN05216228_100510</name>
</gene>
<evidence type="ECO:0000259" key="10">
    <source>
        <dbReference type="PROSITE" id="PS50928"/>
    </source>
</evidence>
<evidence type="ECO:0000256" key="6">
    <source>
        <dbReference type="ARBA" id="ARBA00022692"/>
    </source>
</evidence>
<protein>
    <submittedName>
        <fullName evidence="12">Amino acid ABC transporter membrane protein 1, PAAT family</fullName>
    </submittedName>
    <submittedName>
        <fullName evidence="11">Histidine transport system permease protein HisQ</fullName>
    </submittedName>
</protein>
<dbReference type="InterPro" id="IPR035906">
    <property type="entry name" value="MetI-like_sf"/>
</dbReference>
<keyword evidence="5" id="KW-0997">Cell inner membrane</keyword>
<dbReference type="AlphaFoldDB" id="A0A1H8H1R9"/>
<dbReference type="GO" id="GO:0043190">
    <property type="term" value="C:ATP-binding cassette (ABC) transporter complex"/>
    <property type="evidence" value="ECO:0007669"/>
    <property type="project" value="InterPro"/>
</dbReference>
<dbReference type="Gene3D" id="1.10.3720.10">
    <property type="entry name" value="MetI-like"/>
    <property type="match status" value="1"/>
</dbReference>
<feature type="transmembrane region" description="Helical" evidence="9">
    <location>
        <begin position="188"/>
        <end position="210"/>
    </location>
</feature>
<dbReference type="EMBL" id="FOCV01000005">
    <property type="protein sequence ID" value="SEN49970.1"/>
    <property type="molecule type" value="Genomic_DNA"/>
</dbReference>
<dbReference type="STRING" id="501024.RTCCBAU85039_1518"/>
<dbReference type="NCBIfam" id="TIGR01726">
    <property type="entry name" value="HEQRo_perm_3TM"/>
    <property type="match status" value="1"/>
</dbReference>
<dbReference type="Proteomes" id="UP000183063">
    <property type="component" value="Unassembled WGS sequence"/>
</dbReference>
<feature type="transmembrane region" description="Helical" evidence="9">
    <location>
        <begin position="12"/>
        <end position="37"/>
    </location>
</feature>
<dbReference type="CDD" id="cd06261">
    <property type="entry name" value="TM_PBP2"/>
    <property type="match status" value="1"/>
</dbReference>
<proteinExistence type="inferred from homology"/>
<dbReference type="EMBL" id="FNXB01000007">
    <property type="protein sequence ID" value="SEH63715.1"/>
    <property type="molecule type" value="Genomic_DNA"/>
</dbReference>
<feature type="transmembrane region" description="Helical" evidence="9">
    <location>
        <begin position="58"/>
        <end position="79"/>
    </location>
</feature>
<feature type="domain" description="ABC transmembrane type-1" evidence="10">
    <location>
        <begin position="12"/>
        <end position="208"/>
    </location>
</feature>
<evidence type="ECO:0000256" key="3">
    <source>
        <dbReference type="ARBA" id="ARBA00022448"/>
    </source>
</evidence>
<keyword evidence="8 9" id="KW-0472">Membrane</keyword>
<accession>A0A1H8H1R9</accession>
<dbReference type="GO" id="GO:0022857">
    <property type="term" value="F:transmembrane transporter activity"/>
    <property type="evidence" value="ECO:0007669"/>
    <property type="project" value="InterPro"/>
</dbReference>
<keyword evidence="7 9" id="KW-1133">Transmembrane helix</keyword>
<dbReference type="Pfam" id="PF00528">
    <property type="entry name" value="BPD_transp_1"/>
    <property type="match status" value="1"/>
</dbReference>
<evidence type="ECO:0000313" key="12">
    <source>
        <dbReference type="EMBL" id="SEN49970.1"/>
    </source>
</evidence>
<evidence type="ECO:0000256" key="9">
    <source>
        <dbReference type="RuleBase" id="RU363032"/>
    </source>
</evidence>
<keyword evidence="14" id="KW-1185">Reference proteome</keyword>
<evidence type="ECO:0000256" key="4">
    <source>
        <dbReference type="ARBA" id="ARBA00022475"/>
    </source>
</evidence>
<dbReference type="OrthoDB" id="9815029at2"/>
<keyword evidence="3 9" id="KW-0813">Transport</keyword>
<evidence type="ECO:0000313" key="11">
    <source>
        <dbReference type="EMBL" id="SEH63715.1"/>
    </source>
</evidence>
<dbReference type="RefSeq" id="WP_072372725.1">
    <property type="nucleotide sequence ID" value="NZ_FNXB01000007.1"/>
</dbReference>
<evidence type="ECO:0000256" key="5">
    <source>
        <dbReference type="ARBA" id="ARBA00022519"/>
    </source>
</evidence>
<dbReference type="SUPFAM" id="SSF161098">
    <property type="entry name" value="MetI-like"/>
    <property type="match status" value="1"/>
</dbReference>
<organism evidence="11 13">
    <name type="scientific">Rhizobium tibeticum</name>
    <dbReference type="NCBI Taxonomy" id="501024"/>
    <lineage>
        <taxon>Bacteria</taxon>
        <taxon>Pseudomonadati</taxon>
        <taxon>Pseudomonadota</taxon>
        <taxon>Alphaproteobacteria</taxon>
        <taxon>Hyphomicrobiales</taxon>
        <taxon>Rhizobiaceae</taxon>
        <taxon>Rhizobium/Agrobacterium group</taxon>
        <taxon>Rhizobium</taxon>
    </lineage>
</organism>
<reference evidence="12 14" key="3">
    <citation type="submission" date="2016-10" db="EMBL/GenBank/DDBJ databases">
        <authorList>
            <person name="Varghese N."/>
            <person name="Submissions S."/>
        </authorList>
    </citation>
    <scope>NUCLEOTIDE SEQUENCE [LARGE SCALE GENOMIC DNA]</scope>
    <source>
        <strain evidence="12 14">CGMCC 1.7071</strain>
    </source>
</reference>
<keyword evidence="6 9" id="KW-0812">Transmembrane</keyword>
<evidence type="ECO:0000256" key="8">
    <source>
        <dbReference type="ARBA" id="ARBA00023136"/>
    </source>
</evidence>
<dbReference type="PANTHER" id="PTHR30133">
    <property type="entry name" value="CATIONIC AMINO ACID TRANSPORTER, MEMBRANE COMPONENT"/>
    <property type="match status" value="1"/>
</dbReference>
<dbReference type="InterPro" id="IPR000515">
    <property type="entry name" value="MetI-like"/>
</dbReference>
<dbReference type="PANTHER" id="PTHR30133:SF2">
    <property type="entry name" value="ARGININE ABC TRANSPORTER PERMEASE PROTEIN ARTQ"/>
    <property type="match status" value="1"/>
</dbReference>
<comment type="subcellular location">
    <subcellularLocation>
        <location evidence="1">Cell inner membrane</location>
        <topology evidence="1">Multi-pass membrane protein</topology>
    </subcellularLocation>
    <subcellularLocation>
        <location evidence="9">Cell membrane</location>
        <topology evidence="9">Multi-pass membrane protein</topology>
    </subcellularLocation>
</comment>
<keyword evidence="4" id="KW-1003">Cell membrane</keyword>
<name>A0A1H8H1R9_9HYPH</name>
<evidence type="ECO:0000256" key="2">
    <source>
        <dbReference type="ARBA" id="ARBA00010072"/>
    </source>
</evidence>
<evidence type="ECO:0000256" key="1">
    <source>
        <dbReference type="ARBA" id="ARBA00004429"/>
    </source>
</evidence>
<comment type="similarity">
    <text evidence="2">Belongs to the binding-protein-dependent transport system permease family. HisMQ subfamily.</text>
</comment>
<evidence type="ECO:0000313" key="13">
    <source>
        <dbReference type="Proteomes" id="UP000183063"/>
    </source>
</evidence>
<evidence type="ECO:0000256" key="7">
    <source>
        <dbReference type="ARBA" id="ARBA00022989"/>
    </source>
</evidence>
<evidence type="ECO:0000313" key="14">
    <source>
        <dbReference type="Proteomes" id="UP000198939"/>
    </source>
</evidence>
<reference evidence="13" key="1">
    <citation type="submission" date="2016-10" db="EMBL/GenBank/DDBJ databases">
        <authorList>
            <person name="Wibberg D."/>
        </authorList>
    </citation>
    <scope>NUCLEOTIDE SEQUENCE [LARGE SCALE GENOMIC DNA]</scope>
</reference>
<sequence>MHGLVEQFAAGTITTLTVFASSAILGTAVGFCVAAATTSQLRLAAAVGTAYVNVIRGVPELLIILVAFFGGTGALSWAVGRYVEINAFAAGVGALTIVFGGYAAEVFRGAIKAIAAGQTEAAASLGLGRLHTWHLIIVPQMIPLALPAYGNLCISLIKDTSLVSIVGLSDVMRVAYVGAGSFRAPLPFYLAASAIYLAFTSCALSGFRVLERRFEPKGGRA</sequence>